<keyword evidence="5" id="KW-1185">Reference proteome</keyword>
<dbReference type="PANTHER" id="PTHR45627:SF16">
    <property type="entry name" value="ADENYLATE CYCLASE"/>
    <property type="match status" value="1"/>
</dbReference>
<gene>
    <name evidence="4" type="primary">Adcy5</name>
    <name evidence="4" type="ORF">EVAR_64926_1</name>
</gene>
<dbReference type="AlphaFoldDB" id="A0A4C2A4H0"/>
<dbReference type="STRING" id="151549.A0A4C2A4H0"/>
<proteinExistence type="predicted"/>
<dbReference type="GO" id="GO:0007189">
    <property type="term" value="P:adenylate cyclase-activating G protein-coupled receptor signaling pathway"/>
    <property type="evidence" value="ECO:0007669"/>
    <property type="project" value="TreeGrafter"/>
</dbReference>
<keyword evidence="1" id="KW-0547">Nucleotide-binding</keyword>
<name>A0A4C2A4H0_EUMVA</name>
<dbReference type="InterPro" id="IPR032628">
    <property type="entry name" value="AC_N"/>
</dbReference>
<dbReference type="GO" id="GO:0005886">
    <property type="term" value="C:plasma membrane"/>
    <property type="evidence" value="ECO:0007669"/>
    <property type="project" value="TreeGrafter"/>
</dbReference>
<dbReference type="Pfam" id="PF16214">
    <property type="entry name" value="AC_N"/>
    <property type="match status" value="1"/>
</dbReference>
<reference evidence="4 5" key="1">
    <citation type="journal article" date="2019" name="Commun. Biol.">
        <title>The bagworm genome reveals a unique fibroin gene that provides high tensile strength.</title>
        <authorList>
            <person name="Kono N."/>
            <person name="Nakamura H."/>
            <person name="Ohtoshi R."/>
            <person name="Tomita M."/>
            <person name="Numata K."/>
            <person name="Arakawa K."/>
        </authorList>
    </citation>
    <scope>NUCLEOTIDE SEQUENCE [LARGE SCALE GENOMIC DNA]</scope>
</reference>
<evidence type="ECO:0000259" key="3">
    <source>
        <dbReference type="Pfam" id="PF16214"/>
    </source>
</evidence>
<feature type="domain" description="Adenylate cyclase N-terminal" evidence="3">
    <location>
        <begin position="2"/>
        <end position="52"/>
    </location>
</feature>
<dbReference type="EMBL" id="BGZK01002465">
    <property type="protein sequence ID" value="GBP94114.1"/>
    <property type="molecule type" value="Genomic_DNA"/>
</dbReference>
<dbReference type="Proteomes" id="UP000299102">
    <property type="component" value="Unassembled WGS sequence"/>
</dbReference>
<organism evidence="4 5">
    <name type="scientific">Eumeta variegata</name>
    <name type="common">Bagworm moth</name>
    <name type="synonym">Eumeta japonica</name>
    <dbReference type="NCBI Taxonomy" id="151549"/>
    <lineage>
        <taxon>Eukaryota</taxon>
        <taxon>Metazoa</taxon>
        <taxon>Ecdysozoa</taxon>
        <taxon>Arthropoda</taxon>
        <taxon>Hexapoda</taxon>
        <taxon>Insecta</taxon>
        <taxon>Pterygota</taxon>
        <taxon>Neoptera</taxon>
        <taxon>Endopterygota</taxon>
        <taxon>Lepidoptera</taxon>
        <taxon>Glossata</taxon>
        <taxon>Ditrysia</taxon>
        <taxon>Tineoidea</taxon>
        <taxon>Psychidae</taxon>
        <taxon>Oiketicinae</taxon>
        <taxon>Eumeta</taxon>
    </lineage>
</organism>
<dbReference type="PANTHER" id="PTHR45627">
    <property type="entry name" value="ADENYLATE CYCLASE TYPE 1"/>
    <property type="match status" value="1"/>
</dbReference>
<comment type="caution">
    <text evidence="4">The sequence shown here is derived from an EMBL/GenBank/DDBJ whole genome shotgun (WGS) entry which is preliminary data.</text>
</comment>
<protein>
    <submittedName>
        <fullName evidence="4">Adenylate cyclase type 5</fullName>
    </submittedName>
</protein>
<accession>A0A4C2A4H0</accession>
<evidence type="ECO:0000313" key="4">
    <source>
        <dbReference type="EMBL" id="GBP94114.1"/>
    </source>
</evidence>
<dbReference type="OrthoDB" id="2107370at2759"/>
<evidence type="ECO:0000256" key="2">
    <source>
        <dbReference type="ARBA" id="ARBA00023239"/>
    </source>
</evidence>
<evidence type="ECO:0000313" key="5">
    <source>
        <dbReference type="Proteomes" id="UP000299102"/>
    </source>
</evidence>
<sequence length="90" mass="10202">MICNVMTFLASNVAGIMTHYPRELAQRRAFLETRECVKARLTTQRENQQQFACSLALKYFNAGTFPSVTAVNGGRFLLCPPKSLYRALIR</sequence>
<dbReference type="GO" id="GO:0004016">
    <property type="term" value="F:adenylate cyclase activity"/>
    <property type="evidence" value="ECO:0007669"/>
    <property type="project" value="TreeGrafter"/>
</dbReference>
<dbReference type="GO" id="GO:0000166">
    <property type="term" value="F:nucleotide binding"/>
    <property type="evidence" value="ECO:0007669"/>
    <property type="project" value="UniProtKB-KW"/>
</dbReference>
<evidence type="ECO:0000256" key="1">
    <source>
        <dbReference type="ARBA" id="ARBA00022741"/>
    </source>
</evidence>
<keyword evidence="2" id="KW-0456">Lyase</keyword>